<dbReference type="PANTHER" id="PTHR43422">
    <property type="entry name" value="THIAMINE THIAZOLE SYNTHASE"/>
    <property type="match status" value="1"/>
</dbReference>
<gene>
    <name evidence="2" type="ORF">FJV41_00365</name>
</gene>
<organism evidence="2 3">
    <name type="scientific">Myxococcus llanfairpwllgwyngyllgogerychwyrndrobwllllantysiliogogogochensis</name>
    <dbReference type="NCBI Taxonomy" id="2590453"/>
    <lineage>
        <taxon>Bacteria</taxon>
        <taxon>Pseudomonadati</taxon>
        <taxon>Myxococcota</taxon>
        <taxon>Myxococcia</taxon>
        <taxon>Myxococcales</taxon>
        <taxon>Cystobacterineae</taxon>
        <taxon>Myxococcaceae</taxon>
        <taxon>Myxococcus</taxon>
    </lineage>
</organism>
<feature type="compositionally biased region" description="Pro residues" evidence="1">
    <location>
        <begin position="462"/>
        <end position="478"/>
    </location>
</feature>
<dbReference type="AlphaFoldDB" id="A0A540XBG0"/>
<dbReference type="PANTHER" id="PTHR43422:SF3">
    <property type="entry name" value="THIAMINE THIAZOLE SYNTHASE"/>
    <property type="match status" value="1"/>
</dbReference>
<sequence>MNMAGRGLGGAVVIGGSMAGLLAARVLADHFEKVILVERDLRAEGPVPRKGLPQGVHLHVLLDTGRRILDQSFPGLFEQLQEQGAELIDSSRDVAWHHFGVWKKRYTSGIPLLLCTRTLLEWNVLRRVKERPNVEFREGCSVEGLLADERGGRVTGIRVKTAQGDESWEADLVVDASGRGSRMPQWLEALGHARPEEEQVQVDLAYTSGLYAPPPRFHREWKALMQYPRPPSTWRAGFISSVEGGRWLVTLNGYFGDHAPTEPEGFLEFARSLSRPDLYDYLRDARPLGPLSTHKVKDTRWRHYERLARFPEGLVVLGDAACAFNPLFGQGMSVAGLGAELLDTCLREQAHRGDLTGLAQHFRRRLPEVIRLPWFMSTSMDLQYPQATGERAPGLGALHWYIRQLMERSSTDAGVHRRFNRVLHLQTGLGAVLHPFVALPVLTHGARSLVLPLQRLANTETRPPPPEPMSPSPSPRDE</sequence>
<evidence type="ECO:0000256" key="1">
    <source>
        <dbReference type="SAM" id="MobiDB-lite"/>
    </source>
</evidence>
<dbReference type="InterPro" id="IPR036188">
    <property type="entry name" value="FAD/NAD-bd_sf"/>
</dbReference>
<dbReference type="Proteomes" id="UP000315369">
    <property type="component" value="Unassembled WGS sequence"/>
</dbReference>
<comment type="caution">
    <text evidence="2">The sequence shown here is derived from an EMBL/GenBank/DDBJ whole genome shotgun (WGS) entry which is preliminary data.</text>
</comment>
<evidence type="ECO:0000313" key="2">
    <source>
        <dbReference type="EMBL" id="TQF18034.1"/>
    </source>
</evidence>
<protein>
    <submittedName>
        <fullName evidence="2">FAD-dependent monooxygenase</fullName>
    </submittedName>
</protein>
<dbReference type="SUPFAM" id="SSF51905">
    <property type="entry name" value="FAD/NAD(P)-binding domain"/>
    <property type="match status" value="1"/>
</dbReference>
<proteinExistence type="predicted"/>
<name>A0A540XBG0_9BACT</name>
<dbReference type="OrthoDB" id="9790035at2"/>
<keyword evidence="2" id="KW-0560">Oxidoreductase</keyword>
<dbReference type="Gene3D" id="3.50.50.60">
    <property type="entry name" value="FAD/NAD(P)-binding domain"/>
    <property type="match status" value="1"/>
</dbReference>
<dbReference type="EMBL" id="VIFM01000001">
    <property type="protein sequence ID" value="TQF18034.1"/>
    <property type="molecule type" value="Genomic_DNA"/>
</dbReference>
<evidence type="ECO:0000313" key="3">
    <source>
        <dbReference type="Proteomes" id="UP000315369"/>
    </source>
</evidence>
<keyword evidence="2" id="KW-0503">Monooxygenase</keyword>
<dbReference type="GO" id="GO:0004497">
    <property type="term" value="F:monooxygenase activity"/>
    <property type="evidence" value="ECO:0007669"/>
    <property type="project" value="UniProtKB-KW"/>
</dbReference>
<feature type="region of interest" description="Disordered" evidence="1">
    <location>
        <begin position="456"/>
        <end position="478"/>
    </location>
</feature>
<reference evidence="2 3" key="1">
    <citation type="submission" date="2019-06" db="EMBL/GenBank/DDBJ databases">
        <authorList>
            <person name="Livingstone P."/>
            <person name="Whitworth D."/>
        </authorList>
    </citation>
    <scope>NUCLEOTIDE SEQUENCE [LARGE SCALE GENOMIC DNA]</scope>
    <source>
        <strain evidence="2 3">AM401</strain>
    </source>
</reference>
<dbReference type="Pfam" id="PF12831">
    <property type="entry name" value="FAD_oxidored"/>
    <property type="match status" value="1"/>
</dbReference>
<accession>A0A540XBG0</accession>
<keyword evidence="3" id="KW-1185">Reference proteome</keyword>